<accession>A0A3B0Z9J4</accession>
<dbReference type="EMBL" id="UOFK01000336">
    <property type="protein sequence ID" value="VAW82939.1"/>
    <property type="molecule type" value="Genomic_DNA"/>
</dbReference>
<protein>
    <submittedName>
        <fullName evidence="2">Uncharacterized protein</fullName>
    </submittedName>
</protein>
<organism evidence="2">
    <name type="scientific">hydrothermal vent metagenome</name>
    <dbReference type="NCBI Taxonomy" id="652676"/>
    <lineage>
        <taxon>unclassified sequences</taxon>
        <taxon>metagenomes</taxon>
        <taxon>ecological metagenomes</taxon>
    </lineage>
</organism>
<dbReference type="AlphaFoldDB" id="A0A3B0Z9J4"/>
<feature type="compositionally biased region" description="Low complexity" evidence="1">
    <location>
        <begin position="101"/>
        <end position="116"/>
    </location>
</feature>
<evidence type="ECO:0000256" key="1">
    <source>
        <dbReference type="SAM" id="MobiDB-lite"/>
    </source>
</evidence>
<feature type="compositionally biased region" description="Low complexity" evidence="1">
    <location>
        <begin position="80"/>
        <end position="92"/>
    </location>
</feature>
<reference evidence="2" key="1">
    <citation type="submission" date="2018-06" db="EMBL/GenBank/DDBJ databases">
        <authorList>
            <person name="Zhirakovskaya E."/>
        </authorList>
    </citation>
    <scope>NUCLEOTIDE SEQUENCE</scope>
</reference>
<sequence>TVMNIVMTVTIIAAPFVTQALISNSGSIAGLVTPFVGGAMATTAAVTKSMIDRAIKTPARAAGSALNKGAAAGGGAALNAARNAMGGSSGPAPVKPPPTPGGSSPSGSSATPTDSSRPNVMTAASALEAVQTGSPAATPGAVPEAASADTRSSPSRRTPAQQARRGAIIHQQKVRS</sequence>
<feature type="region of interest" description="Disordered" evidence="1">
    <location>
        <begin position="80"/>
        <end position="176"/>
    </location>
</feature>
<evidence type="ECO:0000313" key="2">
    <source>
        <dbReference type="EMBL" id="VAW82939.1"/>
    </source>
</evidence>
<gene>
    <name evidence="2" type="ORF">MNBD_GAMMA13-693</name>
</gene>
<name>A0A3B0Z9J4_9ZZZZ</name>
<feature type="non-terminal residue" evidence="2">
    <location>
        <position position="1"/>
    </location>
</feature>
<proteinExistence type="predicted"/>
<feature type="compositionally biased region" description="Polar residues" evidence="1">
    <location>
        <begin position="149"/>
        <end position="161"/>
    </location>
</feature>